<keyword evidence="9 10" id="KW-0472">Membrane</keyword>
<protein>
    <submittedName>
        <fullName evidence="14">17390_t:CDS:1</fullName>
    </submittedName>
</protein>
<dbReference type="SUPFAM" id="SSF103506">
    <property type="entry name" value="Mitochondrial carrier"/>
    <property type="match status" value="1"/>
</dbReference>
<comment type="caution">
    <text evidence="14">The sequence shown here is derived from an EMBL/GenBank/DDBJ whole genome shotgun (WGS) entry which is preliminary data.</text>
</comment>
<evidence type="ECO:0000256" key="6">
    <source>
        <dbReference type="ARBA" id="ARBA00022792"/>
    </source>
</evidence>
<organism evidence="14 15">
    <name type="scientific">Acaulospora morrowiae</name>
    <dbReference type="NCBI Taxonomy" id="94023"/>
    <lineage>
        <taxon>Eukaryota</taxon>
        <taxon>Fungi</taxon>
        <taxon>Fungi incertae sedis</taxon>
        <taxon>Mucoromycota</taxon>
        <taxon>Glomeromycotina</taxon>
        <taxon>Glomeromycetes</taxon>
        <taxon>Diversisporales</taxon>
        <taxon>Acaulosporaceae</taxon>
        <taxon>Acaulospora</taxon>
    </lineage>
</organism>
<dbReference type="InterPro" id="IPR002067">
    <property type="entry name" value="MCP"/>
</dbReference>
<dbReference type="PANTHER" id="PTHR24089">
    <property type="entry name" value="SOLUTE CARRIER FAMILY 25"/>
    <property type="match status" value="1"/>
</dbReference>
<evidence type="ECO:0000256" key="5">
    <source>
        <dbReference type="ARBA" id="ARBA00022737"/>
    </source>
</evidence>
<evidence type="ECO:0000256" key="2">
    <source>
        <dbReference type="ARBA" id="ARBA00006375"/>
    </source>
</evidence>
<comment type="subcellular location">
    <subcellularLocation>
        <location evidence="1">Mitochondrion inner membrane</location>
        <topology evidence="1">Multi-pass membrane protein</topology>
    </subcellularLocation>
</comment>
<dbReference type="InterPro" id="IPR002167">
    <property type="entry name" value="GDC-like"/>
</dbReference>
<feature type="repeat" description="Solcar" evidence="10">
    <location>
        <begin position="154"/>
        <end position="250"/>
    </location>
</feature>
<evidence type="ECO:0000256" key="8">
    <source>
        <dbReference type="ARBA" id="ARBA00023128"/>
    </source>
</evidence>
<dbReference type="InterPro" id="IPR023395">
    <property type="entry name" value="MCP_dom_sf"/>
</dbReference>
<dbReference type="InterPro" id="IPR018108">
    <property type="entry name" value="MCP_transmembrane"/>
</dbReference>
<keyword evidence="7 13" id="KW-1133">Transmembrane helix</keyword>
<evidence type="ECO:0000256" key="13">
    <source>
        <dbReference type="SAM" id="Phobius"/>
    </source>
</evidence>
<accession>A0A9N9EF56</accession>
<gene>
    <name evidence="14" type="ORF">AMORRO_LOCUS10839</name>
</gene>
<evidence type="ECO:0000256" key="7">
    <source>
        <dbReference type="ARBA" id="ARBA00022989"/>
    </source>
</evidence>
<name>A0A9N9EF56_9GLOM</name>
<dbReference type="Gene3D" id="1.50.40.10">
    <property type="entry name" value="Mitochondrial carrier domain"/>
    <property type="match status" value="1"/>
</dbReference>
<sequence length="372" mass="42480">DYEMIKNNHYHSSSLTSQERTHTSQENTVKIRSHDKRSINYIIRSFIAGGAAGCVAKSVIAPFDRVKILFQASNPHFQKYAGRIRQLEFNFKPFLIGSWTGVFQATRRIYMDDGPKGLFQGHSATLIRIFPYAAIKFVAYEQFRHILIPSRKYETSMRILLSGSLAGVTSVLFTYPLELIRVRLAYEVRGDNRIGFKSICRQVYHESAASHRRYFHFPLMNFYRGLLPTIMGMIPYAGVSFWTHYILSEFSRKMWPEHTTRPSLVAGKLDSQGQERRAPLKTWVELGVGGVAGAVSQTAAYPFEVIRRRMQVHGAFDPSNFVGIWQTTKTIWNASGFKGFFVGLSIGYLKVTPMVAVSFTVYNRMKLLLNID</sequence>
<keyword evidence="4 10" id="KW-0812">Transmembrane</keyword>
<dbReference type="OrthoDB" id="270584at2759"/>
<dbReference type="PRINTS" id="PR00926">
    <property type="entry name" value="MITOCARRIER"/>
</dbReference>
<dbReference type="AlphaFoldDB" id="A0A9N9EF56"/>
<dbReference type="EMBL" id="CAJVPV010012621">
    <property type="protein sequence ID" value="CAG8671399.1"/>
    <property type="molecule type" value="Genomic_DNA"/>
</dbReference>
<feature type="transmembrane region" description="Helical" evidence="13">
    <location>
        <begin position="339"/>
        <end position="362"/>
    </location>
</feature>
<keyword evidence="15" id="KW-1185">Reference proteome</keyword>
<comment type="similarity">
    <text evidence="2 11">Belongs to the mitochondrial carrier (TC 2.A.29) family.</text>
</comment>
<evidence type="ECO:0000313" key="15">
    <source>
        <dbReference type="Proteomes" id="UP000789342"/>
    </source>
</evidence>
<feature type="repeat" description="Solcar" evidence="10">
    <location>
        <begin position="280"/>
        <end position="368"/>
    </location>
</feature>
<dbReference type="PROSITE" id="PS50920">
    <property type="entry name" value="SOLCAR"/>
    <property type="match status" value="3"/>
</dbReference>
<evidence type="ECO:0000313" key="14">
    <source>
        <dbReference type="EMBL" id="CAG8671399.1"/>
    </source>
</evidence>
<evidence type="ECO:0000256" key="9">
    <source>
        <dbReference type="ARBA" id="ARBA00023136"/>
    </source>
</evidence>
<feature type="compositionally biased region" description="Polar residues" evidence="12">
    <location>
        <begin position="10"/>
        <end position="30"/>
    </location>
</feature>
<dbReference type="Pfam" id="PF00153">
    <property type="entry name" value="Mito_carr"/>
    <property type="match status" value="3"/>
</dbReference>
<evidence type="ECO:0000256" key="1">
    <source>
        <dbReference type="ARBA" id="ARBA00004448"/>
    </source>
</evidence>
<evidence type="ECO:0000256" key="3">
    <source>
        <dbReference type="ARBA" id="ARBA00022448"/>
    </source>
</evidence>
<feature type="transmembrane region" description="Helical" evidence="13">
    <location>
        <begin position="159"/>
        <end position="177"/>
    </location>
</feature>
<keyword evidence="6" id="KW-0999">Mitochondrion inner membrane</keyword>
<feature type="transmembrane region" description="Helical" evidence="13">
    <location>
        <begin position="226"/>
        <end position="247"/>
    </location>
</feature>
<dbReference type="GO" id="GO:0005743">
    <property type="term" value="C:mitochondrial inner membrane"/>
    <property type="evidence" value="ECO:0007669"/>
    <property type="project" value="UniProtKB-SubCell"/>
</dbReference>
<evidence type="ECO:0000256" key="10">
    <source>
        <dbReference type="PROSITE-ProRule" id="PRU00282"/>
    </source>
</evidence>
<keyword evidence="8" id="KW-0496">Mitochondrion</keyword>
<dbReference type="PRINTS" id="PR00928">
    <property type="entry name" value="GRAVESDC"/>
</dbReference>
<feature type="non-terminal residue" evidence="14">
    <location>
        <position position="1"/>
    </location>
</feature>
<keyword evidence="5" id="KW-0677">Repeat</keyword>
<feature type="region of interest" description="Disordered" evidence="12">
    <location>
        <begin position="1"/>
        <end position="30"/>
    </location>
</feature>
<evidence type="ECO:0000256" key="4">
    <source>
        <dbReference type="ARBA" id="ARBA00022692"/>
    </source>
</evidence>
<feature type="repeat" description="Solcar" evidence="10">
    <location>
        <begin position="40"/>
        <end position="146"/>
    </location>
</feature>
<evidence type="ECO:0000256" key="12">
    <source>
        <dbReference type="SAM" id="MobiDB-lite"/>
    </source>
</evidence>
<dbReference type="GO" id="GO:0055085">
    <property type="term" value="P:transmembrane transport"/>
    <property type="evidence" value="ECO:0007669"/>
    <property type="project" value="InterPro"/>
</dbReference>
<evidence type="ECO:0000256" key="11">
    <source>
        <dbReference type="RuleBase" id="RU000488"/>
    </source>
</evidence>
<dbReference type="Proteomes" id="UP000789342">
    <property type="component" value="Unassembled WGS sequence"/>
</dbReference>
<reference evidence="14" key="1">
    <citation type="submission" date="2021-06" db="EMBL/GenBank/DDBJ databases">
        <authorList>
            <person name="Kallberg Y."/>
            <person name="Tangrot J."/>
            <person name="Rosling A."/>
        </authorList>
    </citation>
    <scope>NUCLEOTIDE SEQUENCE</scope>
    <source>
        <strain evidence="14">CL551</strain>
    </source>
</reference>
<keyword evidence="3 11" id="KW-0813">Transport</keyword>
<proteinExistence type="inferred from homology"/>